<dbReference type="PANTHER" id="PTHR34857:SF2">
    <property type="entry name" value="SLL0384 PROTEIN"/>
    <property type="match status" value="1"/>
</dbReference>
<dbReference type="RefSeq" id="WP_126782382.1">
    <property type="nucleotide sequence ID" value="NZ_JBQDMR010000009.1"/>
</dbReference>
<accession>A0A429ZCK4</accession>
<organism evidence="7 8">
    <name type="scientific">Vagococcus salmoninarum</name>
    <dbReference type="NCBI Taxonomy" id="2739"/>
    <lineage>
        <taxon>Bacteria</taxon>
        <taxon>Bacillati</taxon>
        <taxon>Bacillota</taxon>
        <taxon>Bacilli</taxon>
        <taxon>Lactobacillales</taxon>
        <taxon>Enterococcaceae</taxon>
        <taxon>Vagococcus</taxon>
    </lineage>
</organism>
<dbReference type="Pfam" id="PF02361">
    <property type="entry name" value="CbiQ"/>
    <property type="match status" value="1"/>
</dbReference>
<feature type="transmembrane region" description="Helical" evidence="6">
    <location>
        <begin position="170"/>
        <end position="191"/>
    </location>
</feature>
<dbReference type="GeneID" id="98569534"/>
<name>A0A429ZCK4_9ENTE</name>
<sequence>MSFPFHLNTQTKLGLLAFANVMVFFHLPFKGEVISVSFLLLTIFLNGSYKRGLAYTLIYLSCLALDYLLAHQDIGFLFQMVSFYAITFRRLLPIFMMGGFFMATTKVSTLIYTLRKWHLPEFVVIPLSVLFRFFPTLKSDYRHIREAMKLRGIAVNSFDMLKHPLQTLEYILVPLLMSASITAVDLSAASLTRGITNPGKHTTLANDHLQLFDYLILLAAVLITVGRSMI</sequence>
<dbReference type="OrthoDB" id="3730291at2"/>
<keyword evidence="8" id="KW-1185">Reference proteome</keyword>
<dbReference type="EMBL" id="NGJU01000030">
    <property type="protein sequence ID" value="RST91395.1"/>
    <property type="molecule type" value="Genomic_DNA"/>
</dbReference>
<comment type="subcellular location">
    <subcellularLocation>
        <location evidence="1">Membrane</location>
        <topology evidence="1">Multi-pass membrane protein</topology>
    </subcellularLocation>
</comment>
<dbReference type="InterPro" id="IPR003339">
    <property type="entry name" value="ABC/ECF_trnsptr_transmembrane"/>
</dbReference>
<keyword evidence="4 6" id="KW-1133">Transmembrane helix</keyword>
<keyword evidence="2" id="KW-1003">Cell membrane</keyword>
<gene>
    <name evidence="7" type="ORF">CBF35_14390</name>
</gene>
<evidence type="ECO:0000256" key="3">
    <source>
        <dbReference type="ARBA" id="ARBA00022692"/>
    </source>
</evidence>
<evidence type="ECO:0008006" key="9">
    <source>
        <dbReference type="Google" id="ProtNLM"/>
    </source>
</evidence>
<dbReference type="PANTHER" id="PTHR34857">
    <property type="entry name" value="SLL0384 PROTEIN"/>
    <property type="match status" value="1"/>
</dbReference>
<evidence type="ECO:0000256" key="6">
    <source>
        <dbReference type="SAM" id="Phobius"/>
    </source>
</evidence>
<evidence type="ECO:0000256" key="1">
    <source>
        <dbReference type="ARBA" id="ARBA00004141"/>
    </source>
</evidence>
<dbReference type="GO" id="GO:0005886">
    <property type="term" value="C:plasma membrane"/>
    <property type="evidence" value="ECO:0007669"/>
    <property type="project" value="UniProtKB-ARBA"/>
</dbReference>
<feature type="transmembrane region" description="Helical" evidence="6">
    <location>
        <begin position="91"/>
        <end position="111"/>
    </location>
</feature>
<proteinExistence type="predicted"/>
<dbReference type="Proteomes" id="UP000287239">
    <property type="component" value="Unassembled WGS sequence"/>
</dbReference>
<evidence type="ECO:0000256" key="4">
    <source>
        <dbReference type="ARBA" id="ARBA00022989"/>
    </source>
</evidence>
<evidence type="ECO:0000256" key="2">
    <source>
        <dbReference type="ARBA" id="ARBA00022475"/>
    </source>
</evidence>
<feature type="transmembrane region" description="Helical" evidence="6">
    <location>
        <begin position="211"/>
        <end position="229"/>
    </location>
</feature>
<keyword evidence="3 6" id="KW-0812">Transmembrane</keyword>
<feature type="transmembrane region" description="Helical" evidence="6">
    <location>
        <begin position="117"/>
        <end position="135"/>
    </location>
</feature>
<dbReference type="CDD" id="cd16914">
    <property type="entry name" value="EcfT"/>
    <property type="match status" value="1"/>
</dbReference>
<keyword evidence="5 6" id="KW-0472">Membrane</keyword>
<dbReference type="InterPro" id="IPR051611">
    <property type="entry name" value="ECF_transporter_component"/>
</dbReference>
<feature type="transmembrane region" description="Helical" evidence="6">
    <location>
        <begin position="21"/>
        <end position="46"/>
    </location>
</feature>
<dbReference type="AlphaFoldDB" id="A0A429ZCK4"/>
<evidence type="ECO:0000313" key="7">
    <source>
        <dbReference type="EMBL" id="RST91395.1"/>
    </source>
</evidence>
<evidence type="ECO:0000256" key="5">
    <source>
        <dbReference type="ARBA" id="ARBA00023136"/>
    </source>
</evidence>
<protein>
    <recommendedName>
        <fullName evidence="9">Cobalt ABC transporter permease</fullName>
    </recommendedName>
</protein>
<comment type="caution">
    <text evidence="7">The sequence shown here is derived from an EMBL/GenBank/DDBJ whole genome shotgun (WGS) entry which is preliminary data.</text>
</comment>
<reference evidence="7 8" key="1">
    <citation type="submission" date="2017-05" db="EMBL/GenBank/DDBJ databases">
        <title>Vagococcus spp. assemblies.</title>
        <authorList>
            <person name="Gulvik C.A."/>
        </authorList>
    </citation>
    <scope>NUCLEOTIDE SEQUENCE [LARGE SCALE GENOMIC DNA]</scope>
    <source>
        <strain evidence="7 8">NCFB 2777</strain>
    </source>
</reference>
<feature type="transmembrane region" description="Helical" evidence="6">
    <location>
        <begin position="52"/>
        <end position="70"/>
    </location>
</feature>
<evidence type="ECO:0000313" key="8">
    <source>
        <dbReference type="Proteomes" id="UP000287239"/>
    </source>
</evidence>